<reference evidence="3" key="2">
    <citation type="submission" date="2024-10" db="UniProtKB">
        <authorList>
            <consortium name="EnsemblProtists"/>
        </authorList>
    </citation>
    <scope>IDENTIFICATION</scope>
</reference>
<keyword evidence="2" id="KW-0812">Transmembrane</keyword>
<feature type="region of interest" description="Disordered" evidence="1">
    <location>
        <begin position="173"/>
        <end position="195"/>
    </location>
</feature>
<evidence type="ECO:0000256" key="1">
    <source>
        <dbReference type="SAM" id="MobiDB-lite"/>
    </source>
</evidence>
<evidence type="ECO:0000313" key="3">
    <source>
        <dbReference type="EnsemblProtists" id="EOD04941"/>
    </source>
</evidence>
<proteinExistence type="predicted"/>
<evidence type="ECO:0000313" key="4">
    <source>
        <dbReference type="Proteomes" id="UP000013827"/>
    </source>
</evidence>
<dbReference type="AlphaFoldDB" id="A0A0D3I106"/>
<dbReference type="Proteomes" id="UP000013827">
    <property type="component" value="Unassembled WGS sequence"/>
</dbReference>
<evidence type="ECO:0000256" key="2">
    <source>
        <dbReference type="SAM" id="Phobius"/>
    </source>
</evidence>
<sequence>MLPPLNDLATGFTGFLLRLRQGQRGRPPRRQGEGGAPPAPLPGSLPYQHAACFLLLALCVRLLIRRLRHRHRALLAADCVSLSGHRAAATPPLSGWRAVSERCGRASTRLRALARSFVAPAELADAVLTLAEQLEAREAQVARSSQRLEKYHSMLHQRAGLIASLLEPTDDLAASGEAHGSTGADAALQQRKLAE</sequence>
<dbReference type="KEGG" id="ehx:EMIHUDRAFT_453718"/>
<organism evidence="3 4">
    <name type="scientific">Emiliania huxleyi (strain CCMP1516)</name>
    <dbReference type="NCBI Taxonomy" id="280463"/>
    <lineage>
        <taxon>Eukaryota</taxon>
        <taxon>Haptista</taxon>
        <taxon>Haptophyta</taxon>
        <taxon>Prymnesiophyceae</taxon>
        <taxon>Isochrysidales</taxon>
        <taxon>Noelaerhabdaceae</taxon>
        <taxon>Emiliania</taxon>
    </lineage>
</organism>
<dbReference type="HOGENOM" id="CLU_1399634_0_0_1"/>
<name>A0A0D3I106_EMIH1</name>
<protein>
    <submittedName>
        <fullName evidence="3">Uncharacterized protein</fullName>
    </submittedName>
</protein>
<accession>A0A0D3I106</accession>
<dbReference type="RefSeq" id="XP_005757370.1">
    <property type="nucleotide sequence ID" value="XM_005757313.1"/>
</dbReference>
<reference evidence="4" key="1">
    <citation type="journal article" date="2013" name="Nature">
        <title>Pan genome of the phytoplankton Emiliania underpins its global distribution.</title>
        <authorList>
            <person name="Read B.A."/>
            <person name="Kegel J."/>
            <person name="Klute M.J."/>
            <person name="Kuo A."/>
            <person name="Lefebvre S.C."/>
            <person name="Maumus F."/>
            <person name="Mayer C."/>
            <person name="Miller J."/>
            <person name="Monier A."/>
            <person name="Salamov A."/>
            <person name="Young J."/>
            <person name="Aguilar M."/>
            <person name="Claverie J.M."/>
            <person name="Frickenhaus S."/>
            <person name="Gonzalez K."/>
            <person name="Herman E.K."/>
            <person name="Lin Y.C."/>
            <person name="Napier J."/>
            <person name="Ogata H."/>
            <person name="Sarno A.F."/>
            <person name="Shmutz J."/>
            <person name="Schroeder D."/>
            <person name="de Vargas C."/>
            <person name="Verret F."/>
            <person name="von Dassow P."/>
            <person name="Valentin K."/>
            <person name="Van de Peer Y."/>
            <person name="Wheeler G."/>
            <person name="Dacks J.B."/>
            <person name="Delwiche C.F."/>
            <person name="Dyhrman S.T."/>
            <person name="Glockner G."/>
            <person name="John U."/>
            <person name="Richards T."/>
            <person name="Worden A.Z."/>
            <person name="Zhang X."/>
            <person name="Grigoriev I.V."/>
            <person name="Allen A.E."/>
            <person name="Bidle K."/>
            <person name="Borodovsky M."/>
            <person name="Bowler C."/>
            <person name="Brownlee C."/>
            <person name="Cock J.M."/>
            <person name="Elias M."/>
            <person name="Gladyshev V.N."/>
            <person name="Groth M."/>
            <person name="Guda C."/>
            <person name="Hadaegh A."/>
            <person name="Iglesias-Rodriguez M.D."/>
            <person name="Jenkins J."/>
            <person name="Jones B.M."/>
            <person name="Lawson T."/>
            <person name="Leese F."/>
            <person name="Lindquist E."/>
            <person name="Lobanov A."/>
            <person name="Lomsadze A."/>
            <person name="Malik S.B."/>
            <person name="Marsh M.E."/>
            <person name="Mackinder L."/>
            <person name="Mock T."/>
            <person name="Mueller-Roeber B."/>
            <person name="Pagarete A."/>
            <person name="Parker M."/>
            <person name="Probert I."/>
            <person name="Quesneville H."/>
            <person name="Raines C."/>
            <person name="Rensing S.A."/>
            <person name="Riano-Pachon D.M."/>
            <person name="Richier S."/>
            <person name="Rokitta S."/>
            <person name="Shiraiwa Y."/>
            <person name="Soanes D.M."/>
            <person name="van der Giezen M."/>
            <person name="Wahlund T.M."/>
            <person name="Williams B."/>
            <person name="Wilson W."/>
            <person name="Wolfe G."/>
            <person name="Wurch L.L."/>
        </authorList>
    </citation>
    <scope>NUCLEOTIDE SEQUENCE</scope>
</reference>
<keyword evidence="4" id="KW-1185">Reference proteome</keyword>
<keyword evidence="2" id="KW-0472">Membrane</keyword>
<dbReference type="GeneID" id="17251133"/>
<dbReference type="PaxDb" id="2903-EOD04941"/>
<feature type="transmembrane region" description="Helical" evidence="2">
    <location>
        <begin position="46"/>
        <end position="64"/>
    </location>
</feature>
<dbReference type="EnsemblProtists" id="EOD04941">
    <property type="protein sequence ID" value="EOD04941"/>
    <property type="gene ID" value="EMIHUDRAFT_453718"/>
</dbReference>
<keyword evidence="2" id="KW-1133">Transmembrane helix</keyword>